<dbReference type="PROSITE" id="PS00375">
    <property type="entry name" value="UDPGT"/>
    <property type="match status" value="1"/>
</dbReference>
<dbReference type="Gene3D" id="3.40.50.2000">
    <property type="entry name" value="Glycogen Phosphorylase B"/>
    <property type="match status" value="1"/>
</dbReference>
<feature type="transmembrane region" description="Helical" evidence="5">
    <location>
        <begin position="92"/>
        <end position="113"/>
    </location>
</feature>
<dbReference type="OrthoDB" id="5835829at2759"/>
<dbReference type="AlphaFoldDB" id="A0A9P0E0H9"/>
<comment type="caution">
    <text evidence="5">Lacks conserved residue(s) required for the propagation of feature annotation.</text>
</comment>
<keyword evidence="5" id="KW-0812">Transmembrane</keyword>
<dbReference type="GO" id="GO:0016020">
    <property type="term" value="C:membrane"/>
    <property type="evidence" value="ECO:0007669"/>
    <property type="project" value="UniProtKB-SubCell"/>
</dbReference>
<evidence type="ECO:0000256" key="5">
    <source>
        <dbReference type="RuleBase" id="RU362059"/>
    </source>
</evidence>
<evidence type="ECO:0000256" key="1">
    <source>
        <dbReference type="ARBA" id="ARBA00009995"/>
    </source>
</evidence>
<protein>
    <recommendedName>
        <fullName evidence="5">UDP-glucuronosyltransferase</fullName>
        <ecNumber evidence="5">2.4.1.17</ecNumber>
    </recommendedName>
</protein>
<dbReference type="GO" id="GO:0015020">
    <property type="term" value="F:glucuronosyltransferase activity"/>
    <property type="evidence" value="ECO:0007669"/>
    <property type="project" value="UniProtKB-EC"/>
</dbReference>
<evidence type="ECO:0000313" key="7">
    <source>
        <dbReference type="Proteomes" id="UP001152798"/>
    </source>
</evidence>
<evidence type="ECO:0000256" key="2">
    <source>
        <dbReference type="ARBA" id="ARBA00022676"/>
    </source>
</evidence>
<comment type="subcellular location">
    <subcellularLocation>
        <location evidence="5">Membrane</location>
        <topology evidence="5">Single-pass membrane protein</topology>
    </subcellularLocation>
</comment>
<feature type="chain" id="PRO_5040541277" description="UDP-glucuronosyltransferase" evidence="5">
    <location>
        <begin position="19"/>
        <end position="524"/>
    </location>
</feature>
<evidence type="ECO:0000313" key="6">
    <source>
        <dbReference type="EMBL" id="CAH1389501.1"/>
    </source>
</evidence>
<dbReference type="EMBL" id="OV725077">
    <property type="protein sequence ID" value="CAH1389501.1"/>
    <property type="molecule type" value="Genomic_DNA"/>
</dbReference>
<evidence type="ECO:0000256" key="4">
    <source>
        <dbReference type="RuleBase" id="RU003718"/>
    </source>
</evidence>
<dbReference type="PANTHER" id="PTHR48043">
    <property type="entry name" value="EG:EG0003.4 PROTEIN-RELATED"/>
    <property type="match status" value="1"/>
</dbReference>
<dbReference type="InterPro" id="IPR002213">
    <property type="entry name" value="UDP_glucos_trans"/>
</dbReference>
<feature type="signal peptide" evidence="5">
    <location>
        <begin position="1"/>
        <end position="18"/>
    </location>
</feature>
<name>A0A9P0E0H9_NEZVI</name>
<organism evidence="6 7">
    <name type="scientific">Nezara viridula</name>
    <name type="common">Southern green stink bug</name>
    <name type="synonym">Cimex viridulus</name>
    <dbReference type="NCBI Taxonomy" id="85310"/>
    <lineage>
        <taxon>Eukaryota</taxon>
        <taxon>Metazoa</taxon>
        <taxon>Ecdysozoa</taxon>
        <taxon>Arthropoda</taxon>
        <taxon>Hexapoda</taxon>
        <taxon>Insecta</taxon>
        <taxon>Pterygota</taxon>
        <taxon>Neoptera</taxon>
        <taxon>Paraneoptera</taxon>
        <taxon>Hemiptera</taxon>
        <taxon>Heteroptera</taxon>
        <taxon>Panheteroptera</taxon>
        <taxon>Pentatomomorpha</taxon>
        <taxon>Pentatomoidea</taxon>
        <taxon>Pentatomidae</taxon>
        <taxon>Pentatominae</taxon>
        <taxon>Nezara</taxon>
    </lineage>
</organism>
<dbReference type="Pfam" id="PF00201">
    <property type="entry name" value="UDPGT"/>
    <property type="match status" value="1"/>
</dbReference>
<accession>A0A9P0E0H9</accession>
<dbReference type="SUPFAM" id="SSF53756">
    <property type="entry name" value="UDP-Glycosyltransferase/glycogen phosphorylase"/>
    <property type="match status" value="1"/>
</dbReference>
<keyword evidence="5" id="KW-0732">Signal</keyword>
<keyword evidence="2 4" id="KW-0328">Glycosyltransferase</keyword>
<dbReference type="FunFam" id="3.40.50.2000:FF:000021">
    <property type="entry name" value="UDP-glucuronosyltransferase"/>
    <property type="match status" value="1"/>
</dbReference>
<reference evidence="6" key="1">
    <citation type="submission" date="2022-01" db="EMBL/GenBank/DDBJ databases">
        <authorList>
            <person name="King R."/>
        </authorList>
    </citation>
    <scope>NUCLEOTIDE SEQUENCE</scope>
</reference>
<sequence length="524" mass="60123">MMKALLFLFLAFSTSTEAARILAFFPMQAKSHQFVFRPIIEELGKRGHEVVYVTGFGYEKVPPGITQISTEDSRNSPPKDFQKFSFVDFGELSVPFFTIMMHEIFLMIAPLLLGHPKIQQLIHSNEKFDAILMESYFSHQFISPFIHKFGAVGIEVMPLGDCAWTDELTGLPDNPAYQLDYKYEHTNDLNFFERLYNVYVTTTVTILGYFYLYKQQAVADTYMNYTGWETRPPLHKMVSNRSIILTNSHFAVGYPVPLAPHRKEIGGINIRPPKPLPKDLQTFMDQSKQGVIYMSLGSNVRVSDVANEDIREAFMSVFQELPYNVLMKWETDYPGKLPPNVRISSWFPQQDILAHKNCVLFITHGGYLSISEAVHFGVPLVGIPIFGDQPKNLLIVEEAGYGRLLRYRNITKDTVAWTVKEVLSNKRYKEEAMRRSKLFRDRRHSPAEEAAYWIEHAIKYPNALTPKAAWLSFVQLHLIDVKLFLLAALISILYGISKLLSTVGKLWKSKSTEKLDPKKKLKKN</sequence>
<comment type="similarity">
    <text evidence="1 4">Belongs to the UDP-glycosyltransferase family.</text>
</comment>
<keyword evidence="3 4" id="KW-0808">Transferase</keyword>
<keyword evidence="5" id="KW-1133">Transmembrane helix</keyword>
<dbReference type="Proteomes" id="UP001152798">
    <property type="component" value="Chromosome 1"/>
</dbReference>
<keyword evidence="7" id="KW-1185">Reference proteome</keyword>
<dbReference type="InterPro" id="IPR035595">
    <property type="entry name" value="UDP_glycos_trans_CS"/>
</dbReference>
<feature type="transmembrane region" description="Helical" evidence="5">
    <location>
        <begin position="483"/>
        <end position="501"/>
    </location>
</feature>
<dbReference type="EC" id="2.4.1.17" evidence="5"/>
<comment type="catalytic activity">
    <reaction evidence="5">
        <text>glucuronate acceptor + UDP-alpha-D-glucuronate = acceptor beta-D-glucuronoside + UDP + H(+)</text>
        <dbReference type="Rhea" id="RHEA:21032"/>
        <dbReference type="ChEBI" id="CHEBI:15378"/>
        <dbReference type="ChEBI" id="CHEBI:58052"/>
        <dbReference type="ChEBI" id="CHEBI:58223"/>
        <dbReference type="ChEBI" id="CHEBI:132367"/>
        <dbReference type="ChEBI" id="CHEBI:132368"/>
        <dbReference type="EC" id="2.4.1.17"/>
    </reaction>
</comment>
<proteinExistence type="inferred from homology"/>
<gene>
    <name evidence="6" type="ORF">NEZAVI_LOCUS901</name>
</gene>
<keyword evidence="5" id="KW-0472">Membrane</keyword>
<dbReference type="InterPro" id="IPR050271">
    <property type="entry name" value="UDP-glycosyltransferase"/>
</dbReference>
<dbReference type="CDD" id="cd03784">
    <property type="entry name" value="GT1_Gtf-like"/>
    <property type="match status" value="1"/>
</dbReference>
<feature type="transmembrane region" description="Helical" evidence="5">
    <location>
        <begin position="195"/>
        <end position="213"/>
    </location>
</feature>
<evidence type="ECO:0000256" key="3">
    <source>
        <dbReference type="ARBA" id="ARBA00022679"/>
    </source>
</evidence>
<dbReference type="PANTHER" id="PTHR48043:SF159">
    <property type="entry name" value="EG:EG0003.4 PROTEIN-RELATED"/>
    <property type="match status" value="1"/>
</dbReference>